<dbReference type="EMBL" id="JANHAX010000003">
    <property type="protein sequence ID" value="MDQ2090688.1"/>
    <property type="molecule type" value="Genomic_DNA"/>
</dbReference>
<keyword evidence="1" id="KW-0472">Membrane</keyword>
<keyword evidence="1" id="KW-0812">Transmembrane</keyword>
<keyword evidence="3" id="KW-1185">Reference proteome</keyword>
<comment type="caution">
    <text evidence="2">The sequence shown here is derived from an EMBL/GenBank/DDBJ whole genome shotgun (WGS) entry which is preliminary data.</text>
</comment>
<dbReference type="Proteomes" id="UP001226762">
    <property type="component" value="Unassembled WGS sequence"/>
</dbReference>
<protein>
    <recommendedName>
        <fullName evidence="4">DUF748 domain-containing protein</fullName>
    </recommendedName>
</protein>
<accession>A0AAE3WFH3</accession>
<reference evidence="2" key="1">
    <citation type="submission" date="2022-07" db="EMBL/GenBank/DDBJ databases">
        <authorList>
            <person name="Otstavnykh N."/>
            <person name="Isaeva M."/>
            <person name="Bystritskaya E."/>
        </authorList>
    </citation>
    <scope>NUCLEOTIDE SEQUENCE</scope>
    <source>
        <strain evidence="2">KCTC 52189</strain>
    </source>
</reference>
<gene>
    <name evidence="2" type="ORF">NO357_12330</name>
</gene>
<evidence type="ECO:0000313" key="2">
    <source>
        <dbReference type="EMBL" id="MDQ2090688.1"/>
    </source>
</evidence>
<evidence type="ECO:0008006" key="4">
    <source>
        <dbReference type="Google" id="ProtNLM"/>
    </source>
</evidence>
<sequence>MEALLILFAPLLEILMVPVVAVAGAVFSFVGEVLIALFGLLFELLGRKRRKKLRSADEAGAGPAPARKPLIPRKLVHWSAGIVFAIGLAGIAASYLFFDPILRWGLNRAEAKSGVEITYERSAGNLLTGELALDGIRMRRQAGAGLEFDVTAERVALDVVLTSLLAEPRIEQAEVVGVRGFVTPPERNGKTPDKRRSKRRAFIADAIRVEDVALEVRPRGTATYPFVVTRAEVVPFRSETALFDLLFRSNMQAQVAGQSLSVETRAITDYGRETFWRFEAVEADKLKLLVPRAPLTWLNGGTVSARVDDRWSLEEDWIEMDWRLAFEGLEVTAPAGAGLRETALAKGFGKIVAAKGGDAEFHYRLNLDQKQIAVARSGDLSGFWDIVADQLIGRATTDEAKDAAGQSDGKVKGALERMKGLLRRGEE</sequence>
<dbReference type="AlphaFoldDB" id="A0AAE3WFH3"/>
<keyword evidence="1" id="KW-1133">Transmembrane helix</keyword>
<dbReference type="RefSeq" id="WP_306735958.1">
    <property type="nucleotide sequence ID" value="NZ_JANHAX010000003.1"/>
</dbReference>
<feature type="transmembrane region" description="Helical" evidence="1">
    <location>
        <begin position="75"/>
        <end position="98"/>
    </location>
</feature>
<evidence type="ECO:0000256" key="1">
    <source>
        <dbReference type="SAM" id="Phobius"/>
    </source>
</evidence>
<organism evidence="2 3">
    <name type="scientific">Marimonas arenosa</name>
    <dbReference type="NCBI Taxonomy" id="1795305"/>
    <lineage>
        <taxon>Bacteria</taxon>
        <taxon>Pseudomonadati</taxon>
        <taxon>Pseudomonadota</taxon>
        <taxon>Alphaproteobacteria</taxon>
        <taxon>Rhodobacterales</taxon>
        <taxon>Paracoccaceae</taxon>
        <taxon>Marimonas</taxon>
    </lineage>
</organism>
<proteinExistence type="predicted"/>
<reference evidence="2" key="2">
    <citation type="submission" date="2023-02" db="EMBL/GenBank/DDBJ databases">
        <title>'Rhodoalgimonas zhirmunskyi' gen. nov., isolated from a red alga.</title>
        <authorList>
            <person name="Nedashkovskaya O.I."/>
            <person name="Otstavnykh N.Y."/>
            <person name="Bystritskaya E.P."/>
            <person name="Balabanova L.A."/>
            <person name="Isaeva M.P."/>
        </authorList>
    </citation>
    <scope>NUCLEOTIDE SEQUENCE</scope>
    <source>
        <strain evidence="2">KCTC 52189</strain>
    </source>
</reference>
<name>A0AAE3WFH3_9RHOB</name>
<feature type="transmembrane region" description="Helical" evidence="1">
    <location>
        <begin position="26"/>
        <end position="45"/>
    </location>
</feature>
<evidence type="ECO:0000313" key="3">
    <source>
        <dbReference type="Proteomes" id="UP001226762"/>
    </source>
</evidence>